<reference evidence="1 2" key="1">
    <citation type="journal article" date="2014" name="Genome Biol. Evol.">
        <title>The genome of the myxosporean Thelohanellus kitauei shows adaptations to nutrient acquisition within its fish host.</title>
        <authorList>
            <person name="Yang Y."/>
            <person name="Xiong J."/>
            <person name="Zhou Z."/>
            <person name="Huo F."/>
            <person name="Miao W."/>
            <person name="Ran C."/>
            <person name="Liu Y."/>
            <person name="Zhang J."/>
            <person name="Feng J."/>
            <person name="Wang M."/>
            <person name="Wang M."/>
            <person name="Wang L."/>
            <person name="Yao B."/>
        </authorList>
    </citation>
    <scope>NUCLEOTIDE SEQUENCE [LARGE SCALE GENOMIC DNA]</scope>
    <source>
        <strain evidence="1">Wuqing</strain>
    </source>
</reference>
<dbReference type="AlphaFoldDB" id="A0A0C2JVM1"/>
<proteinExistence type="predicted"/>
<dbReference type="EMBL" id="JWZT01000822">
    <property type="protein sequence ID" value="KII73473.1"/>
    <property type="molecule type" value="Genomic_DNA"/>
</dbReference>
<protein>
    <submittedName>
        <fullName evidence="1">Uncharacterized protein</fullName>
    </submittedName>
</protein>
<sequence length="107" mass="12626">MISWVLFVTDIPRFMVYKASKYEIEACYRIIKKGERVLVGFRFPAFNSTYPPLIFMTIEQAYRNRLFKRLPKDMTQFQLIFHSIKCNETIEISNLLGDDGTTVSFIL</sequence>
<dbReference type="Proteomes" id="UP000031668">
    <property type="component" value="Unassembled WGS sequence"/>
</dbReference>
<name>A0A0C2JVM1_THEKT</name>
<organism evidence="1 2">
    <name type="scientific">Thelohanellus kitauei</name>
    <name type="common">Myxosporean</name>
    <dbReference type="NCBI Taxonomy" id="669202"/>
    <lineage>
        <taxon>Eukaryota</taxon>
        <taxon>Metazoa</taxon>
        <taxon>Cnidaria</taxon>
        <taxon>Myxozoa</taxon>
        <taxon>Myxosporea</taxon>
        <taxon>Bivalvulida</taxon>
        <taxon>Platysporina</taxon>
        <taxon>Myxobolidae</taxon>
        <taxon>Thelohanellus</taxon>
    </lineage>
</organism>
<comment type="caution">
    <text evidence="1">The sequence shown here is derived from an EMBL/GenBank/DDBJ whole genome shotgun (WGS) entry which is preliminary data.</text>
</comment>
<accession>A0A0C2JVM1</accession>
<gene>
    <name evidence="1" type="ORF">RF11_16205</name>
</gene>
<evidence type="ECO:0000313" key="1">
    <source>
        <dbReference type="EMBL" id="KII73473.1"/>
    </source>
</evidence>
<evidence type="ECO:0000313" key="2">
    <source>
        <dbReference type="Proteomes" id="UP000031668"/>
    </source>
</evidence>
<keyword evidence="2" id="KW-1185">Reference proteome</keyword>